<name>A0A2T3Z2K3_TRIA4</name>
<accession>A0A2T3Z2K3</accession>
<dbReference type="AlphaFoldDB" id="A0A2T3Z2K3"/>
<gene>
    <name evidence="1" type="ORF">M441DRAFT_243574</name>
</gene>
<sequence length="79" mass="9330">MNLDRKHRKISCCRLLFMILHVRGRSHVLSINVSELLKLFETITSTALTYLIVIVPTRKHFHHHCNFNHPPFFFVCVCV</sequence>
<keyword evidence="2" id="KW-1185">Reference proteome</keyword>
<dbReference type="EMBL" id="KZ679265">
    <property type="protein sequence ID" value="PTB39048.1"/>
    <property type="molecule type" value="Genomic_DNA"/>
</dbReference>
<organism evidence="1 2">
    <name type="scientific">Trichoderma asperellum (strain ATCC 204424 / CBS 433.97 / NBRC 101777)</name>
    <dbReference type="NCBI Taxonomy" id="1042311"/>
    <lineage>
        <taxon>Eukaryota</taxon>
        <taxon>Fungi</taxon>
        <taxon>Dikarya</taxon>
        <taxon>Ascomycota</taxon>
        <taxon>Pezizomycotina</taxon>
        <taxon>Sordariomycetes</taxon>
        <taxon>Hypocreomycetidae</taxon>
        <taxon>Hypocreales</taxon>
        <taxon>Hypocreaceae</taxon>
        <taxon>Trichoderma</taxon>
    </lineage>
</organism>
<evidence type="ECO:0000313" key="2">
    <source>
        <dbReference type="Proteomes" id="UP000240493"/>
    </source>
</evidence>
<dbReference type="Proteomes" id="UP000240493">
    <property type="component" value="Unassembled WGS sequence"/>
</dbReference>
<proteinExistence type="predicted"/>
<protein>
    <submittedName>
        <fullName evidence="1">Uncharacterized protein</fullName>
    </submittedName>
</protein>
<reference evidence="1 2" key="1">
    <citation type="submission" date="2016-07" db="EMBL/GenBank/DDBJ databases">
        <title>Multiple horizontal gene transfer events from other fungi enriched the ability of initially mycotrophic Trichoderma (Ascomycota) to feed on dead plant biomass.</title>
        <authorList>
            <consortium name="DOE Joint Genome Institute"/>
            <person name="Aerts A."/>
            <person name="Atanasova L."/>
            <person name="Chenthamara K."/>
            <person name="Zhang J."/>
            <person name="Grujic M."/>
            <person name="Henrissat B."/>
            <person name="Kuo A."/>
            <person name="Salamov A."/>
            <person name="Lipzen A."/>
            <person name="Labutti K."/>
            <person name="Barry K."/>
            <person name="Miao Y."/>
            <person name="Rahimi M.J."/>
            <person name="Shen Q."/>
            <person name="Grigoriev I.V."/>
            <person name="Kubicek C.P."/>
            <person name="Druzhinina I.S."/>
        </authorList>
    </citation>
    <scope>NUCLEOTIDE SEQUENCE [LARGE SCALE GENOMIC DNA]</scope>
    <source>
        <strain evidence="1 2">CBS 433.97</strain>
    </source>
</reference>
<evidence type="ECO:0000313" key="1">
    <source>
        <dbReference type="EMBL" id="PTB39048.1"/>
    </source>
</evidence>